<evidence type="ECO:0000313" key="1">
    <source>
        <dbReference type="EMBL" id="TCD62966.1"/>
    </source>
</evidence>
<gene>
    <name evidence="1" type="ORF">EIP91_006173</name>
</gene>
<dbReference type="AlphaFoldDB" id="A0A4R0R8N3"/>
<organism evidence="1 2">
    <name type="scientific">Steccherinum ochraceum</name>
    <dbReference type="NCBI Taxonomy" id="92696"/>
    <lineage>
        <taxon>Eukaryota</taxon>
        <taxon>Fungi</taxon>
        <taxon>Dikarya</taxon>
        <taxon>Basidiomycota</taxon>
        <taxon>Agaricomycotina</taxon>
        <taxon>Agaricomycetes</taxon>
        <taxon>Polyporales</taxon>
        <taxon>Steccherinaceae</taxon>
        <taxon>Steccherinum</taxon>
    </lineage>
</organism>
<sequence length="60" mass="6402">MDEFTTTTASTTTAVETVEASFGASEIAFSEQPQTSEKSTADSPVDAEVIRKFASSNYKC</sequence>
<name>A0A4R0R8N3_9APHY</name>
<accession>A0A4R0R8N3</accession>
<keyword evidence="2" id="KW-1185">Reference proteome</keyword>
<protein>
    <submittedName>
        <fullName evidence="1">Uncharacterized protein</fullName>
    </submittedName>
</protein>
<dbReference type="EMBL" id="RWJN01000332">
    <property type="protein sequence ID" value="TCD62966.1"/>
    <property type="molecule type" value="Genomic_DNA"/>
</dbReference>
<reference evidence="1 2" key="1">
    <citation type="submission" date="2018-11" db="EMBL/GenBank/DDBJ databases">
        <title>Genome assembly of Steccherinum ochraceum LE-BIN_3174, the white-rot fungus of the Steccherinaceae family (The Residual Polyporoid clade, Polyporales, Basidiomycota).</title>
        <authorList>
            <person name="Fedorova T.V."/>
            <person name="Glazunova O.A."/>
            <person name="Landesman E.O."/>
            <person name="Moiseenko K.V."/>
            <person name="Psurtseva N.V."/>
            <person name="Savinova O.S."/>
            <person name="Shakhova N.V."/>
            <person name="Tyazhelova T.V."/>
            <person name="Vasina D.V."/>
        </authorList>
    </citation>
    <scope>NUCLEOTIDE SEQUENCE [LARGE SCALE GENOMIC DNA]</scope>
    <source>
        <strain evidence="1 2">LE-BIN_3174</strain>
    </source>
</reference>
<dbReference type="Proteomes" id="UP000292702">
    <property type="component" value="Unassembled WGS sequence"/>
</dbReference>
<proteinExistence type="predicted"/>
<evidence type="ECO:0000313" key="2">
    <source>
        <dbReference type="Proteomes" id="UP000292702"/>
    </source>
</evidence>
<comment type="caution">
    <text evidence="1">The sequence shown here is derived from an EMBL/GenBank/DDBJ whole genome shotgun (WGS) entry which is preliminary data.</text>
</comment>